<dbReference type="EMBL" id="CAVP010059799">
    <property type="protein sequence ID" value="CDL96089.1"/>
    <property type="molecule type" value="Genomic_DNA"/>
</dbReference>
<evidence type="ECO:0000313" key="2">
    <source>
        <dbReference type="EMBL" id="CDL96089.1"/>
    </source>
</evidence>
<reference evidence="2" key="1">
    <citation type="submission" date="2013-03" db="EMBL/GenBank/DDBJ databases">
        <authorList>
            <person name="Aslett M."/>
        </authorList>
    </citation>
    <scope>NUCLEOTIDE SEQUENCE [LARGE SCALE GENOMIC DNA]</scope>
    <source>
        <strain evidence="2">ISE/inbred ISE</strain>
    </source>
</reference>
<dbReference type="Proteomes" id="UP000025227">
    <property type="component" value="Unplaced"/>
</dbReference>
<organism evidence="2">
    <name type="scientific">Haemonchus contortus</name>
    <name type="common">Barber pole worm</name>
    <dbReference type="NCBI Taxonomy" id="6289"/>
    <lineage>
        <taxon>Eukaryota</taxon>
        <taxon>Metazoa</taxon>
        <taxon>Ecdysozoa</taxon>
        <taxon>Nematoda</taxon>
        <taxon>Chromadorea</taxon>
        <taxon>Rhabditida</taxon>
        <taxon>Rhabditina</taxon>
        <taxon>Rhabditomorpha</taxon>
        <taxon>Strongyloidea</taxon>
        <taxon>Trichostrongylidae</taxon>
        <taxon>Haemonchus</taxon>
    </lineage>
</organism>
<reference evidence="2" key="2">
    <citation type="submission" date="2013-05" db="EMBL/GenBank/DDBJ databases">
        <title>The genome and transcriptome of Haemonchus contortus: a key model parasite for drug and vaccine discovery.</title>
        <authorList>
            <person name="Laing R."/>
            <person name="Kikuchi T."/>
            <person name="Martinelli A."/>
            <person name="Tsai I.J."/>
            <person name="Beech R.N."/>
            <person name="Redman E."/>
            <person name="Holroyd N."/>
            <person name="Bartley D.J."/>
            <person name="Beasley H."/>
            <person name="Britton C."/>
            <person name="Curran D."/>
            <person name="Devaney E."/>
            <person name="Gilabert A."/>
            <person name="Jackson F."/>
            <person name="Hunt M."/>
            <person name="Johnston S."/>
            <person name="Kryukov I."/>
            <person name="Li K."/>
            <person name="Morrison A.A."/>
            <person name="Reid A.J."/>
            <person name="Sargison N."/>
            <person name="Saunders G."/>
            <person name="Wasmuth J.D."/>
            <person name="Wolstenholme A."/>
            <person name="Berriman M."/>
            <person name="Gilleard J.S."/>
            <person name="Cotton J.A."/>
        </authorList>
    </citation>
    <scope>NUCLEOTIDE SEQUENCE [LARGE SCALE GENOMIC DNA]</scope>
    <source>
        <strain evidence="2">ISE/inbred ISE</strain>
    </source>
</reference>
<keyword evidence="3" id="KW-1185">Reference proteome</keyword>
<dbReference type="WBParaSite" id="HCON_00075430-00001">
    <property type="protein sequence ID" value="HCON_00075430-00001"/>
    <property type="gene ID" value="HCON_00075430"/>
</dbReference>
<evidence type="ECO:0000313" key="3">
    <source>
        <dbReference type="Proteomes" id="UP000025227"/>
    </source>
</evidence>
<name>W6NK13_HAECO</name>
<evidence type="ECO:0000313" key="4">
    <source>
        <dbReference type="WBParaSite" id="HCON_00075430-00001"/>
    </source>
</evidence>
<gene>
    <name evidence="2" type="ORF">HCOI_01066200</name>
</gene>
<feature type="domain" description="DUF7083" evidence="1">
    <location>
        <begin position="68"/>
        <end position="113"/>
    </location>
</feature>
<proteinExistence type="predicted"/>
<dbReference type="OMA" id="ISWIRQH"/>
<dbReference type="Pfam" id="PF23309">
    <property type="entry name" value="DUF7083"/>
    <property type="match status" value="1"/>
</dbReference>
<protein>
    <recommendedName>
        <fullName evidence="1">DUF7083 domain-containing protein</fullName>
    </recommendedName>
</protein>
<sequence length="130" mass="15170">MPKNHDVPSDASATSKDVPPWVTQFLAVFQQQNQALQRQMHQVLTVLVDQKLGPEQAPTKQQSPDAYGDLMRDLPYFNYDEDDDSTFDAWYKRYGPVIDDPHSPMTVSETLSLISWIRQHTRRIRNTFYR</sequence>
<evidence type="ECO:0000259" key="1">
    <source>
        <dbReference type="Pfam" id="PF23309"/>
    </source>
</evidence>
<dbReference type="InterPro" id="IPR055510">
    <property type="entry name" value="DUF7083"/>
</dbReference>
<reference evidence="4" key="3">
    <citation type="submission" date="2020-12" db="UniProtKB">
        <authorList>
            <consortium name="WormBaseParasite"/>
        </authorList>
    </citation>
    <scope>IDENTIFICATION</scope>
    <source>
        <strain evidence="4">MHco3</strain>
    </source>
</reference>
<accession>W6NK13</accession>
<dbReference type="AlphaFoldDB" id="W6NK13"/>
<dbReference type="OrthoDB" id="10462732at2759"/>